<dbReference type="Pfam" id="PF17647">
    <property type="entry name" value="DUF5518"/>
    <property type="match status" value="1"/>
</dbReference>
<protein>
    <recommendedName>
        <fullName evidence="4">DUF5518 domain-containing protein</fullName>
    </recommendedName>
</protein>
<evidence type="ECO:0000313" key="3">
    <source>
        <dbReference type="Proteomes" id="UP000296706"/>
    </source>
</evidence>
<feature type="transmembrane region" description="Helical" evidence="1">
    <location>
        <begin position="16"/>
        <end position="37"/>
    </location>
</feature>
<evidence type="ECO:0000256" key="1">
    <source>
        <dbReference type="SAM" id="Phobius"/>
    </source>
</evidence>
<keyword evidence="3" id="KW-1185">Reference proteome</keyword>
<reference evidence="2 3" key="1">
    <citation type="journal article" date="2019" name="Nat. Commun.">
        <title>A new type of DNA phosphorothioation-based antiviral system in archaea.</title>
        <authorList>
            <person name="Xiong L."/>
            <person name="Liu S."/>
            <person name="Chen S."/>
            <person name="Xiao Y."/>
            <person name="Zhu B."/>
            <person name="Gao Y."/>
            <person name="Zhang Y."/>
            <person name="Chen B."/>
            <person name="Luo J."/>
            <person name="Deng Z."/>
            <person name="Chen X."/>
            <person name="Wang L."/>
            <person name="Chen S."/>
        </authorList>
    </citation>
    <scope>NUCLEOTIDE SEQUENCE [LARGE SCALE GENOMIC DNA]</scope>
    <source>
        <strain evidence="2 3">CBA1105</strain>
    </source>
</reference>
<sequence length="146" mass="15275">MWPSIREWLTDDRLRVATVVGLVTVPLTVFFSVGPVSSTTAEITGIPFLVGCLLVGYAYSDRAATVALAGRRAGFVGSLGPIIAGLYEAYPEFWTAAEHWAVPAVLTGVVIVMSVALFGIVGALLALVGEWAGESLASRGFVSSNS</sequence>
<dbReference type="RefSeq" id="WP_049993986.1">
    <property type="nucleotide sequence ID" value="NZ_CP031310.1"/>
</dbReference>
<dbReference type="GeneID" id="39847090"/>
<dbReference type="AlphaFoldDB" id="A0A4D6HBJ7"/>
<accession>A0A4D6HBJ7</accession>
<evidence type="ECO:0000313" key="2">
    <source>
        <dbReference type="EMBL" id="QCC50538.1"/>
    </source>
</evidence>
<gene>
    <name evidence="2" type="ORF">DV733_04460</name>
</gene>
<proteinExistence type="predicted"/>
<organism evidence="2 3">
    <name type="scientific">Halapricum salinum</name>
    <dbReference type="NCBI Taxonomy" id="1457250"/>
    <lineage>
        <taxon>Archaea</taxon>
        <taxon>Methanobacteriati</taxon>
        <taxon>Methanobacteriota</taxon>
        <taxon>Stenosarchaea group</taxon>
        <taxon>Halobacteria</taxon>
        <taxon>Halobacteriales</taxon>
        <taxon>Haloarculaceae</taxon>
        <taxon>Halapricum</taxon>
    </lineage>
</organism>
<dbReference type="KEGG" id="hsn:DV733_04460"/>
<name>A0A4D6HBJ7_9EURY</name>
<keyword evidence="1" id="KW-1133">Transmembrane helix</keyword>
<dbReference type="InterPro" id="IPR040493">
    <property type="entry name" value="DUF5518"/>
</dbReference>
<feature type="transmembrane region" description="Helical" evidence="1">
    <location>
        <begin position="72"/>
        <end position="90"/>
    </location>
</feature>
<feature type="transmembrane region" description="Helical" evidence="1">
    <location>
        <begin position="43"/>
        <end position="60"/>
    </location>
</feature>
<dbReference type="EMBL" id="CP031310">
    <property type="protein sequence ID" value="QCC50538.1"/>
    <property type="molecule type" value="Genomic_DNA"/>
</dbReference>
<keyword evidence="1" id="KW-0472">Membrane</keyword>
<dbReference type="Proteomes" id="UP000296706">
    <property type="component" value="Chromosome"/>
</dbReference>
<keyword evidence="1" id="KW-0812">Transmembrane</keyword>
<evidence type="ECO:0008006" key="4">
    <source>
        <dbReference type="Google" id="ProtNLM"/>
    </source>
</evidence>
<feature type="transmembrane region" description="Helical" evidence="1">
    <location>
        <begin position="102"/>
        <end position="129"/>
    </location>
</feature>